<dbReference type="AlphaFoldDB" id="A0A9W8B1A0"/>
<dbReference type="InterPro" id="IPR036259">
    <property type="entry name" value="MFS_trans_sf"/>
</dbReference>
<feature type="transmembrane region" description="Helical" evidence="6">
    <location>
        <begin position="259"/>
        <end position="281"/>
    </location>
</feature>
<evidence type="ECO:0000313" key="9">
    <source>
        <dbReference type="Proteomes" id="UP001151582"/>
    </source>
</evidence>
<keyword evidence="4 6" id="KW-1133">Transmembrane helix</keyword>
<dbReference type="FunFam" id="1.20.1250.20:FF:000013">
    <property type="entry name" value="MFS general substrate transporter"/>
    <property type="match status" value="1"/>
</dbReference>
<reference evidence="8" key="1">
    <citation type="submission" date="2022-07" db="EMBL/GenBank/DDBJ databases">
        <title>Phylogenomic reconstructions and comparative analyses of Kickxellomycotina fungi.</title>
        <authorList>
            <person name="Reynolds N.K."/>
            <person name="Stajich J.E."/>
            <person name="Barry K."/>
            <person name="Grigoriev I.V."/>
            <person name="Crous P."/>
            <person name="Smith M.E."/>
        </authorList>
    </citation>
    <scope>NUCLEOTIDE SEQUENCE</scope>
    <source>
        <strain evidence="8">RSA 567</strain>
    </source>
</reference>
<keyword evidence="5 6" id="KW-0472">Membrane</keyword>
<keyword evidence="3 6" id="KW-0812">Transmembrane</keyword>
<evidence type="ECO:0000256" key="2">
    <source>
        <dbReference type="ARBA" id="ARBA00022448"/>
    </source>
</evidence>
<evidence type="ECO:0000256" key="5">
    <source>
        <dbReference type="ARBA" id="ARBA00023136"/>
    </source>
</evidence>
<feature type="transmembrane region" description="Helical" evidence="6">
    <location>
        <begin position="226"/>
        <end position="247"/>
    </location>
</feature>
<evidence type="ECO:0000313" key="8">
    <source>
        <dbReference type="EMBL" id="KAJ1970600.1"/>
    </source>
</evidence>
<proteinExistence type="predicted"/>
<dbReference type="SUPFAM" id="SSF103473">
    <property type="entry name" value="MFS general substrate transporter"/>
    <property type="match status" value="1"/>
</dbReference>
<dbReference type="Proteomes" id="UP001151582">
    <property type="component" value="Unassembled WGS sequence"/>
</dbReference>
<feature type="transmembrane region" description="Helical" evidence="6">
    <location>
        <begin position="136"/>
        <end position="158"/>
    </location>
</feature>
<keyword evidence="9" id="KW-1185">Reference proteome</keyword>
<protein>
    <recommendedName>
        <fullName evidence="7">Major facilitator superfamily (MFS) profile domain-containing protein</fullName>
    </recommendedName>
</protein>
<dbReference type="GO" id="GO:0016020">
    <property type="term" value="C:membrane"/>
    <property type="evidence" value="ECO:0007669"/>
    <property type="project" value="UniProtKB-SubCell"/>
</dbReference>
<dbReference type="GO" id="GO:0022857">
    <property type="term" value="F:transmembrane transporter activity"/>
    <property type="evidence" value="ECO:0007669"/>
    <property type="project" value="InterPro"/>
</dbReference>
<gene>
    <name evidence="8" type="ORF">H4R34_006009</name>
</gene>
<dbReference type="InterPro" id="IPR020846">
    <property type="entry name" value="MFS_dom"/>
</dbReference>
<feature type="transmembrane region" description="Helical" evidence="6">
    <location>
        <begin position="170"/>
        <end position="188"/>
    </location>
</feature>
<feature type="domain" description="Major facilitator superfamily (MFS) profile" evidence="7">
    <location>
        <begin position="1"/>
        <end position="286"/>
    </location>
</feature>
<dbReference type="PANTHER" id="PTHR43791:SF36">
    <property type="entry name" value="TRANSPORTER, PUTATIVE (AFU_ORTHOLOGUE AFUA_6G08340)-RELATED"/>
    <property type="match status" value="1"/>
</dbReference>
<name>A0A9W8B1A0_9FUNG</name>
<dbReference type="Pfam" id="PF07690">
    <property type="entry name" value="MFS_1"/>
    <property type="match status" value="1"/>
</dbReference>
<comment type="caution">
    <text evidence="8">The sequence shown here is derived from an EMBL/GenBank/DDBJ whole genome shotgun (WGS) entry which is preliminary data.</text>
</comment>
<dbReference type="PANTHER" id="PTHR43791">
    <property type="entry name" value="PERMEASE-RELATED"/>
    <property type="match status" value="1"/>
</dbReference>
<evidence type="ECO:0000256" key="1">
    <source>
        <dbReference type="ARBA" id="ARBA00004141"/>
    </source>
</evidence>
<evidence type="ECO:0000259" key="7">
    <source>
        <dbReference type="PROSITE" id="PS50850"/>
    </source>
</evidence>
<dbReference type="Gene3D" id="1.20.1250.20">
    <property type="entry name" value="MFS general substrate transporter like domains"/>
    <property type="match status" value="1"/>
</dbReference>
<feature type="transmembrane region" description="Helical" evidence="6">
    <location>
        <begin position="103"/>
        <end position="124"/>
    </location>
</feature>
<evidence type="ECO:0000256" key="4">
    <source>
        <dbReference type="ARBA" id="ARBA00022989"/>
    </source>
</evidence>
<accession>A0A9W8B1A0</accession>
<dbReference type="EMBL" id="JANBQB010001705">
    <property type="protein sequence ID" value="KAJ1970600.1"/>
    <property type="molecule type" value="Genomic_DNA"/>
</dbReference>
<feature type="transmembrane region" description="Helical" evidence="6">
    <location>
        <begin position="35"/>
        <end position="56"/>
    </location>
</feature>
<dbReference type="PROSITE" id="PS50850">
    <property type="entry name" value="MFS"/>
    <property type="match status" value="1"/>
</dbReference>
<evidence type="ECO:0000256" key="6">
    <source>
        <dbReference type="SAM" id="Phobius"/>
    </source>
</evidence>
<dbReference type="OrthoDB" id="2962993at2759"/>
<evidence type="ECO:0000256" key="3">
    <source>
        <dbReference type="ARBA" id="ARBA00022692"/>
    </source>
</evidence>
<organism evidence="8 9">
    <name type="scientific">Dimargaris verticillata</name>
    <dbReference type="NCBI Taxonomy" id="2761393"/>
    <lineage>
        <taxon>Eukaryota</taxon>
        <taxon>Fungi</taxon>
        <taxon>Fungi incertae sedis</taxon>
        <taxon>Zoopagomycota</taxon>
        <taxon>Kickxellomycotina</taxon>
        <taxon>Dimargaritomycetes</taxon>
        <taxon>Dimargaritales</taxon>
        <taxon>Dimargaritaceae</taxon>
        <taxon>Dimargaris</taxon>
    </lineage>
</organism>
<feature type="transmembrane region" description="Helical" evidence="6">
    <location>
        <begin position="194"/>
        <end position="214"/>
    </location>
</feature>
<keyword evidence="2" id="KW-0813">Transport</keyword>
<dbReference type="InterPro" id="IPR011701">
    <property type="entry name" value="MFS"/>
</dbReference>
<sequence length="308" mass="33496">MAFFFSASALANAFGGVLAYGIHHMDGIGGLEAWRWLFLLEGIPTVLLGVVVFYFLPDSPSAVAWLSDTEKEYTNAHLKEDDASVGAAHGWPQVKELALHYRIYFHCLIQIGMTIPNYTIAFLLPTVVKDMGFSTLFSQLLSAPPNVLGMLVCLAVAYNSDRVQERGLHVALPAIAAALGFILIAAVHHQATQYAMLFIITAGINGCNVVNLSWLANNVPNKTQRAVATATVIAMGNIGGIIAGQMYRHNEAPRYLGSHLANASVLLCLTFSLSLSLKFLLRRHNRALYTEKGSKGDLPSLNPPHYMT</sequence>
<comment type="subcellular location">
    <subcellularLocation>
        <location evidence="1">Membrane</location>
        <topology evidence="1">Multi-pass membrane protein</topology>
    </subcellularLocation>
</comment>